<keyword evidence="1" id="KW-0472">Membrane</keyword>
<reference evidence="2 3" key="1">
    <citation type="submission" date="2014-04" db="EMBL/GenBank/DDBJ databases">
        <authorList>
            <consortium name="DOE Joint Genome Institute"/>
            <person name="Kuo A."/>
            <person name="Kohler A."/>
            <person name="Costa M.D."/>
            <person name="Nagy L.G."/>
            <person name="Floudas D."/>
            <person name="Copeland A."/>
            <person name="Barry K.W."/>
            <person name="Cichocki N."/>
            <person name="Veneault-Fourrey C."/>
            <person name="LaButti K."/>
            <person name="Lindquist E.A."/>
            <person name="Lipzen A."/>
            <person name="Lundell T."/>
            <person name="Morin E."/>
            <person name="Murat C."/>
            <person name="Sun H."/>
            <person name="Tunlid A."/>
            <person name="Henrissat B."/>
            <person name="Grigoriev I.V."/>
            <person name="Hibbett D.S."/>
            <person name="Martin F."/>
            <person name="Nordberg H.P."/>
            <person name="Cantor M.N."/>
            <person name="Hua S.X."/>
        </authorList>
    </citation>
    <scope>NUCLEOTIDE SEQUENCE [LARGE SCALE GENOMIC DNA]</scope>
    <source>
        <strain evidence="2 3">Marx 270</strain>
    </source>
</reference>
<dbReference type="EMBL" id="KN832003">
    <property type="protein sequence ID" value="KIN99660.1"/>
    <property type="molecule type" value="Genomic_DNA"/>
</dbReference>
<keyword evidence="1" id="KW-1133">Transmembrane helix</keyword>
<evidence type="ECO:0000256" key="1">
    <source>
        <dbReference type="SAM" id="Phobius"/>
    </source>
</evidence>
<name>A0A0C3NW96_PISTI</name>
<keyword evidence="1" id="KW-0812">Transmembrane</keyword>
<keyword evidence="3" id="KW-1185">Reference proteome</keyword>
<dbReference type="HOGENOM" id="CLU_161518_0_0_1"/>
<feature type="transmembrane region" description="Helical" evidence="1">
    <location>
        <begin position="20"/>
        <end position="38"/>
    </location>
</feature>
<gene>
    <name evidence="2" type="ORF">M404DRAFT_1004601</name>
</gene>
<sequence length="127" mass="13882">MDLAVSSTDLPTSLCEVSGTLYTFSSSFLFVLTPSSIAPSTFPRSTQRLPSTDTVLMRDAVDEITVNTARRSSRQMLPPSYQACISLVIAPYLSLFGRLVLLDVSSLMVPSSLACAQPFRRYSRFCG</sequence>
<feature type="transmembrane region" description="Helical" evidence="1">
    <location>
        <begin position="80"/>
        <end position="101"/>
    </location>
</feature>
<protein>
    <submittedName>
        <fullName evidence="2">Uncharacterized protein</fullName>
    </submittedName>
</protein>
<accession>A0A0C3NW96</accession>
<dbReference type="InParanoid" id="A0A0C3NW96"/>
<dbReference type="AlphaFoldDB" id="A0A0C3NW96"/>
<reference evidence="3" key="2">
    <citation type="submission" date="2015-01" db="EMBL/GenBank/DDBJ databases">
        <title>Evolutionary Origins and Diversification of the Mycorrhizal Mutualists.</title>
        <authorList>
            <consortium name="DOE Joint Genome Institute"/>
            <consortium name="Mycorrhizal Genomics Consortium"/>
            <person name="Kohler A."/>
            <person name="Kuo A."/>
            <person name="Nagy L.G."/>
            <person name="Floudas D."/>
            <person name="Copeland A."/>
            <person name="Barry K.W."/>
            <person name="Cichocki N."/>
            <person name="Veneault-Fourrey C."/>
            <person name="LaButti K."/>
            <person name="Lindquist E.A."/>
            <person name="Lipzen A."/>
            <person name="Lundell T."/>
            <person name="Morin E."/>
            <person name="Murat C."/>
            <person name="Riley R."/>
            <person name="Ohm R."/>
            <person name="Sun H."/>
            <person name="Tunlid A."/>
            <person name="Henrissat B."/>
            <person name="Grigoriev I.V."/>
            <person name="Hibbett D.S."/>
            <person name="Martin F."/>
        </authorList>
    </citation>
    <scope>NUCLEOTIDE SEQUENCE [LARGE SCALE GENOMIC DNA]</scope>
    <source>
        <strain evidence="3">Marx 270</strain>
    </source>
</reference>
<evidence type="ECO:0000313" key="2">
    <source>
        <dbReference type="EMBL" id="KIN99660.1"/>
    </source>
</evidence>
<proteinExistence type="predicted"/>
<dbReference type="Proteomes" id="UP000054217">
    <property type="component" value="Unassembled WGS sequence"/>
</dbReference>
<evidence type="ECO:0000313" key="3">
    <source>
        <dbReference type="Proteomes" id="UP000054217"/>
    </source>
</evidence>
<organism evidence="2 3">
    <name type="scientific">Pisolithus tinctorius Marx 270</name>
    <dbReference type="NCBI Taxonomy" id="870435"/>
    <lineage>
        <taxon>Eukaryota</taxon>
        <taxon>Fungi</taxon>
        <taxon>Dikarya</taxon>
        <taxon>Basidiomycota</taxon>
        <taxon>Agaricomycotina</taxon>
        <taxon>Agaricomycetes</taxon>
        <taxon>Agaricomycetidae</taxon>
        <taxon>Boletales</taxon>
        <taxon>Sclerodermatineae</taxon>
        <taxon>Pisolithaceae</taxon>
        <taxon>Pisolithus</taxon>
    </lineage>
</organism>